<feature type="domain" description="DRBM" evidence="6">
    <location>
        <begin position="82"/>
        <end position="151"/>
    </location>
</feature>
<dbReference type="PANTHER" id="PTHR46031">
    <property type="match status" value="1"/>
</dbReference>
<feature type="region of interest" description="Disordered" evidence="5">
    <location>
        <begin position="238"/>
        <end position="275"/>
    </location>
</feature>
<dbReference type="EMBL" id="BQKI01000004">
    <property type="protein sequence ID" value="GJM92987.1"/>
    <property type="molecule type" value="Genomic_DNA"/>
</dbReference>
<evidence type="ECO:0000313" key="8">
    <source>
        <dbReference type="Proteomes" id="UP001054889"/>
    </source>
</evidence>
<gene>
    <name evidence="7" type="primary">ga09497</name>
    <name evidence="7" type="ORF">PR202_ga09497</name>
</gene>
<proteinExistence type="predicted"/>
<keyword evidence="8" id="KW-1185">Reference proteome</keyword>
<evidence type="ECO:0000256" key="3">
    <source>
        <dbReference type="ARBA" id="ARBA00037597"/>
    </source>
</evidence>
<dbReference type="InterPro" id="IPR014720">
    <property type="entry name" value="dsRBD_dom"/>
</dbReference>
<dbReference type="PROSITE" id="PS50137">
    <property type="entry name" value="DS_RBD"/>
    <property type="match status" value="3"/>
</dbReference>
<keyword evidence="2 4" id="KW-0694">RNA-binding</keyword>
<name>A0AAV5C447_ELECO</name>
<keyword evidence="1" id="KW-0677">Repeat</keyword>
<reference evidence="7" key="1">
    <citation type="journal article" date="2018" name="DNA Res.">
        <title>Multiple hybrid de novo genome assembly of finger millet, an orphan allotetraploid crop.</title>
        <authorList>
            <person name="Hatakeyama M."/>
            <person name="Aluri S."/>
            <person name="Balachadran M.T."/>
            <person name="Sivarajan S.R."/>
            <person name="Patrignani A."/>
            <person name="Gruter S."/>
            <person name="Poveda L."/>
            <person name="Shimizu-Inatsugi R."/>
            <person name="Baeten J."/>
            <person name="Francoijs K.J."/>
            <person name="Nataraja K.N."/>
            <person name="Reddy Y.A.N."/>
            <person name="Phadnis S."/>
            <person name="Ravikumar R.L."/>
            <person name="Schlapbach R."/>
            <person name="Sreeman S.M."/>
            <person name="Shimizu K.K."/>
        </authorList>
    </citation>
    <scope>NUCLEOTIDE SEQUENCE</scope>
</reference>
<dbReference type="SUPFAM" id="SSF54768">
    <property type="entry name" value="dsRNA-binding domain-like"/>
    <property type="match status" value="3"/>
</dbReference>
<dbReference type="Proteomes" id="UP001054889">
    <property type="component" value="Unassembled WGS sequence"/>
</dbReference>
<dbReference type="Gene3D" id="3.30.160.20">
    <property type="match status" value="3"/>
</dbReference>
<sequence length="502" mass="54686">MFKSRLQNLCQQRRWATPVYEHTSEGPDHVPVFRAIVTVNGAEFRSPEEGVRSVKEAQNLAAMAAFERLSAAPPPAPDTQLPAKNQLQIYCQKRGIKLPSYAHIHEGLLHSVQFKSIVTVDGQTFESPQFSHTIKEADNAAAKAALMSLPQEEQSTVPSISFKNLLQEFAHKEGFPLPIYNTTSGSPNHAGLYKSTVEVQGKIFQGEPGKSKKQAEMNTAKVAFQHFKDINCNSHTIGSANPLPLPDANTTQPLDENTQSAELKVDKPSVPKQSTEVPVMGSYLNVEQPTLPVPDIEVEVMDSSVEVDKLRLVAPSTEVMNSSLEIDELPVPKPSTEVELEDSSLQFADEPQSSTEVDIMDSSLQVDDHPPIPKPSTEIEEMDSSLQVDKHLSIPSQSTEAAAVHSSSEQTSTVNGRSLPIAPVANPRLAMPTTTEPVSSDGCGCYMITNRIKIYPCQPDMVIPEGATMLPISDNEWVAVSLPFSNNGDSRATENENGPALF</sequence>
<dbReference type="PANTHER" id="PTHR46031:SF36">
    <property type="entry name" value="DOUBLE-STRANDED RNA-BINDING PROTEIN 1"/>
    <property type="match status" value="1"/>
</dbReference>
<evidence type="ECO:0000256" key="4">
    <source>
        <dbReference type="PROSITE-ProRule" id="PRU00266"/>
    </source>
</evidence>
<feature type="domain" description="DRBM" evidence="6">
    <location>
        <begin position="161"/>
        <end position="229"/>
    </location>
</feature>
<evidence type="ECO:0000256" key="2">
    <source>
        <dbReference type="ARBA" id="ARBA00022884"/>
    </source>
</evidence>
<reference evidence="7" key="2">
    <citation type="submission" date="2021-12" db="EMBL/GenBank/DDBJ databases">
        <title>Resequencing data analysis of finger millet.</title>
        <authorList>
            <person name="Hatakeyama M."/>
            <person name="Aluri S."/>
            <person name="Balachadran M.T."/>
            <person name="Sivarajan S.R."/>
            <person name="Poveda L."/>
            <person name="Shimizu-Inatsugi R."/>
            <person name="Schlapbach R."/>
            <person name="Sreeman S.M."/>
            <person name="Shimizu K.K."/>
        </authorList>
    </citation>
    <scope>NUCLEOTIDE SEQUENCE</scope>
</reference>
<feature type="compositionally biased region" description="Polar residues" evidence="5">
    <location>
        <begin position="396"/>
        <end position="416"/>
    </location>
</feature>
<feature type="compositionally biased region" description="Polar residues" evidence="5">
    <location>
        <begin position="248"/>
        <end position="261"/>
    </location>
</feature>
<accession>A0AAV5C447</accession>
<organism evidence="7 8">
    <name type="scientific">Eleusine coracana subsp. coracana</name>
    <dbReference type="NCBI Taxonomy" id="191504"/>
    <lineage>
        <taxon>Eukaryota</taxon>
        <taxon>Viridiplantae</taxon>
        <taxon>Streptophyta</taxon>
        <taxon>Embryophyta</taxon>
        <taxon>Tracheophyta</taxon>
        <taxon>Spermatophyta</taxon>
        <taxon>Magnoliopsida</taxon>
        <taxon>Liliopsida</taxon>
        <taxon>Poales</taxon>
        <taxon>Poaceae</taxon>
        <taxon>PACMAD clade</taxon>
        <taxon>Chloridoideae</taxon>
        <taxon>Cynodonteae</taxon>
        <taxon>Eleusininae</taxon>
        <taxon>Eleusine</taxon>
    </lineage>
</organism>
<dbReference type="SMART" id="SM00358">
    <property type="entry name" value="DSRM"/>
    <property type="match status" value="3"/>
</dbReference>
<feature type="domain" description="DRBM" evidence="6">
    <location>
        <begin position="1"/>
        <end position="71"/>
    </location>
</feature>
<dbReference type="AlphaFoldDB" id="A0AAV5C447"/>
<protein>
    <recommendedName>
        <fullName evidence="6">DRBM domain-containing protein</fullName>
    </recommendedName>
</protein>
<feature type="region of interest" description="Disordered" evidence="5">
    <location>
        <begin position="396"/>
        <end position="419"/>
    </location>
</feature>
<evidence type="ECO:0000259" key="6">
    <source>
        <dbReference type="PROSITE" id="PS50137"/>
    </source>
</evidence>
<comment type="caution">
    <text evidence="7">The sequence shown here is derived from an EMBL/GenBank/DDBJ whole genome shotgun (WGS) entry which is preliminary data.</text>
</comment>
<dbReference type="Pfam" id="PF00035">
    <property type="entry name" value="dsrm"/>
    <property type="match status" value="3"/>
</dbReference>
<evidence type="ECO:0000313" key="7">
    <source>
        <dbReference type="EMBL" id="GJM92987.1"/>
    </source>
</evidence>
<evidence type="ECO:0000256" key="5">
    <source>
        <dbReference type="SAM" id="MobiDB-lite"/>
    </source>
</evidence>
<dbReference type="GO" id="GO:0003723">
    <property type="term" value="F:RNA binding"/>
    <property type="evidence" value="ECO:0007669"/>
    <property type="project" value="UniProtKB-UniRule"/>
</dbReference>
<comment type="function">
    <text evidence="3">Binds double-stranded RNA.</text>
</comment>
<evidence type="ECO:0000256" key="1">
    <source>
        <dbReference type="ARBA" id="ARBA00022737"/>
    </source>
</evidence>